<gene>
    <name evidence="3" type="ORF">AMTR_s00169p00021520</name>
</gene>
<evidence type="ECO:0000256" key="2">
    <source>
        <dbReference type="ARBA" id="ARBA00023315"/>
    </source>
</evidence>
<dbReference type="InterPro" id="IPR023213">
    <property type="entry name" value="CAT-like_dom_sf"/>
</dbReference>
<dbReference type="HOGENOM" id="CLU_1301193_0_0_1"/>
<accession>W1PPX5</accession>
<dbReference type="InterPro" id="IPR051504">
    <property type="entry name" value="Plant_metabolite_acyltrans"/>
</dbReference>
<dbReference type="EMBL" id="KI392972">
    <property type="protein sequence ID" value="ERN10113.1"/>
    <property type="molecule type" value="Genomic_DNA"/>
</dbReference>
<dbReference type="Proteomes" id="UP000017836">
    <property type="component" value="Unassembled WGS sequence"/>
</dbReference>
<evidence type="ECO:0000256" key="1">
    <source>
        <dbReference type="ARBA" id="ARBA00022679"/>
    </source>
</evidence>
<keyword evidence="2" id="KW-0012">Acyltransferase</keyword>
<evidence type="ECO:0000313" key="4">
    <source>
        <dbReference type="Proteomes" id="UP000017836"/>
    </source>
</evidence>
<proteinExistence type="predicted"/>
<evidence type="ECO:0000313" key="3">
    <source>
        <dbReference type="EMBL" id="ERN10113.1"/>
    </source>
</evidence>
<dbReference type="GO" id="GO:0016747">
    <property type="term" value="F:acyltransferase activity, transferring groups other than amino-acyl groups"/>
    <property type="evidence" value="ECO:0007669"/>
    <property type="project" value="UniProtKB-ARBA"/>
</dbReference>
<dbReference type="PANTHER" id="PTHR31625">
    <property type="match status" value="1"/>
</dbReference>
<organism evidence="3 4">
    <name type="scientific">Amborella trichopoda</name>
    <dbReference type="NCBI Taxonomy" id="13333"/>
    <lineage>
        <taxon>Eukaryota</taxon>
        <taxon>Viridiplantae</taxon>
        <taxon>Streptophyta</taxon>
        <taxon>Embryophyta</taxon>
        <taxon>Tracheophyta</taxon>
        <taxon>Spermatophyta</taxon>
        <taxon>Magnoliopsida</taxon>
        <taxon>Amborellales</taxon>
        <taxon>Amborellaceae</taxon>
        <taxon>Amborella</taxon>
    </lineage>
</organism>
<dbReference type="Gene3D" id="3.30.559.10">
    <property type="entry name" value="Chloramphenicol acetyltransferase-like domain"/>
    <property type="match status" value="1"/>
</dbReference>
<keyword evidence="4" id="KW-1185">Reference proteome</keyword>
<name>W1PPX5_AMBTC</name>
<reference evidence="4" key="1">
    <citation type="journal article" date="2013" name="Science">
        <title>The Amborella genome and the evolution of flowering plants.</title>
        <authorList>
            <consortium name="Amborella Genome Project"/>
        </authorList>
    </citation>
    <scope>NUCLEOTIDE SEQUENCE [LARGE SCALE GENOMIC DNA]</scope>
</reference>
<dbReference type="Gramene" id="ERN10113">
    <property type="protein sequence ID" value="ERN10113"/>
    <property type="gene ID" value="AMTR_s00169p00021520"/>
</dbReference>
<protein>
    <submittedName>
        <fullName evidence="3">Uncharacterized protein</fullName>
    </submittedName>
</protein>
<keyword evidence="1" id="KW-0808">Transferase</keyword>
<dbReference type="AlphaFoldDB" id="W1PPX5"/>
<sequence>MEQWMAEVSPVFSRHGQRFVGRSGLWPRIPKDERFSVSHFPHMRWHCKAKETGYKQQGQCPSRALDFCSRVGPHLGVYRESEESGGRLDPGGTGRELNGEEAMVWAAEAIGNVIRKGRADPLGDAKTWLSWFTQLVGSWYLLMAGSPRISICEMGFGWGRLRRVEVVSIDKEGGIALAVAREEEGGVEVSLSLRSSEMHELESLFFKGLNEA</sequence>